<evidence type="ECO:0000313" key="2">
    <source>
        <dbReference type="Proteomes" id="UP000784294"/>
    </source>
</evidence>
<sequence>MQHILKKTQDNISSFIIDMDNLNWFRSQVANSNLTRECQDETCDSIKRFTSSQPYEFLVTLKRQATGFGFTIVGGAEEGTQVSKFSS</sequence>
<dbReference type="Proteomes" id="UP000784294">
    <property type="component" value="Unassembled WGS sequence"/>
</dbReference>
<keyword evidence="2" id="KW-1185">Reference proteome</keyword>
<dbReference type="OrthoDB" id="6284846at2759"/>
<comment type="caution">
    <text evidence="1">The sequence shown here is derived from an EMBL/GenBank/DDBJ whole genome shotgun (WGS) entry which is preliminary data.</text>
</comment>
<accession>A0A448XR50</accession>
<protein>
    <submittedName>
        <fullName evidence="1">Uncharacterized protein</fullName>
    </submittedName>
</protein>
<name>A0A448XR50_9PLAT</name>
<organism evidence="1 2">
    <name type="scientific">Protopolystoma xenopodis</name>
    <dbReference type="NCBI Taxonomy" id="117903"/>
    <lineage>
        <taxon>Eukaryota</taxon>
        <taxon>Metazoa</taxon>
        <taxon>Spiralia</taxon>
        <taxon>Lophotrochozoa</taxon>
        <taxon>Platyhelminthes</taxon>
        <taxon>Monogenea</taxon>
        <taxon>Polyopisthocotylea</taxon>
        <taxon>Polystomatidea</taxon>
        <taxon>Polystomatidae</taxon>
        <taxon>Protopolystoma</taxon>
    </lineage>
</organism>
<dbReference type="AlphaFoldDB" id="A0A448XR50"/>
<reference evidence="1" key="1">
    <citation type="submission" date="2018-11" db="EMBL/GenBank/DDBJ databases">
        <authorList>
            <consortium name="Pathogen Informatics"/>
        </authorList>
    </citation>
    <scope>NUCLEOTIDE SEQUENCE</scope>
</reference>
<gene>
    <name evidence="1" type="ORF">PXEA_LOCUS36312</name>
</gene>
<proteinExistence type="predicted"/>
<evidence type="ECO:0000313" key="1">
    <source>
        <dbReference type="EMBL" id="VEL42872.1"/>
    </source>
</evidence>
<dbReference type="EMBL" id="CAAALY010277233">
    <property type="protein sequence ID" value="VEL42872.1"/>
    <property type="molecule type" value="Genomic_DNA"/>
</dbReference>